<dbReference type="RefSeq" id="WP_345153128.1">
    <property type="nucleotide sequence ID" value="NZ_BAABEO010000024.1"/>
</dbReference>
<proteinExistence type="predicted"/>
<evidence type="ECO:0000259" key="2">
    <source>
        <dbReference type="Pfam" id="PF17763"/>
    </source>
</evidence>
<name>A0ABP7CXS5_9MICC</name>
<evidence type="ECO:0000313" key="4">
    <source>
        <dbReference type="Proteomes" id="UP001500752"/>
    </source>
</evidence>
<keyword evidence="4" id="KW-1185">Reference proteome</keyword>
<dbReference type="PRINTS" id="PR00139">
    <property type="entry name" value="ASNGLNASE"/>
</dbReference>
<dbReference type="InterPro" id="IPR027474">
    <property type="entry name" value="L-asparaginase_N"/>
</dbReference>
<dbReference type="PIRSF" id="PIRSF001220">
    <property type="entry name" value="L-ASNase_gatD"/>
    <property type="match status" value="1"/>
</dbReference>
<dbReference type="PROSITE" id="PS51732">
    <property type="entry name" value="ASN_GLN_ASE_3"/>
    <property type="match status" value="1"/>
</dbReference>
<dbReference type="InterPro" id="IPR037152">
    <property type="entry name" value="L-asparaginase_N_sf"/>
</dbReference>
<dbReference type="PANTHER" id="PTHR11707">
    <property type="entry name" value="L-ASPARAGINASE"/>
    <property type="match status" value="1"/>
</dbReference>
<dbReference type="InterPro" id="IPR040919">
    <property type="entry name" value="Asparaginase_C"/>
</dbReference>
<organism evidence="3 4">
    <name type="scientific">Arthrobacter ginkgonis</name>
    <dbReference type="NCBI Taxonomy" id="1630594"/>
    <lineage>
        <taxon>Bacteria</taxon>
        <taxon>Bacillati</taxon>
        <taxon>Actinomycetota</taxon>
        <taxon>Actinomycetes</taxon>
        <taxon>Micrococcales</taxon>
        <taxon>Micrococcaceae</taxon>
        <taxon>Arthrobacter</taxon>
    </lineage>
</organism>
<dbReference type="PIRSF" id="PIRSF500176">
    <property type="entry name" value="L_ASNase"/>
    <property type="match status" value="1"/>
</dbReference>
<reference evidence="4" key="1">
    <citation type="journal article" date="2019" name="Int. J. Syst. Evol. Microbiol.">
        <title>The Global Catalogue of Microorganisms (GCM) 10K type strain sequencing project: providing services to taxonomists for standard genome sequencing and annotation.</title>
        <authorList>
            <consortium name="The Broad Institute Genomics Platform"/>
            <consortium name="The Broad Institute Genome Sequencing Center for Infectious Disease"/>
            <person name="Wu L."/>
            <person name="Ma J."/>
        </authorList>
    </citation>
    <scope>NUCLEOTIDE SEQUENCE [LARGE SCALE GENOMIC DNA]</scope>
    <source>
        <strain evidence="4">JCM 30742</strain>
    </source>
</reference>
<feature type="domain" description="Asparaginase/glutaminase C-terminal" evidence="2">
    <location>
        <begin position="211"/>
        <end position="310"/>
    </location>
</feature>
<feature type="domain" description="L-asparaginase N-terminal" evidence="1">
    <location>
        <begin position="9"/>
        <end position="191"/>
    </location>
</feature>
<comment type="caution">
    <text evidence="3">The sequence shown here is derived from an EMBL/GenBank/DDBJ whole genome shotgun (WGS) entry which is preliminary data.</text>
</comment>
<dbReference type="EMBL" id="BAABEO010000024">
    <property type="protein sequence ID" value="GAA3696507.1"/>
    <property type="molecule type" value="Genomic_DNA"/>
</dbReference>
<dbReference type="PANTHER" id="PTHR11707:SF28">
    <property type="entry name" value="60 KDA LYSOPHOSPHOLIPASE"/>
    <property type="match status" value="1"/>
</dbReference>
<dbReference type="Pfam" id="PF17763">
    <property type="entry name" value="Asparaginase_C"/>
    <property type="match status" value="1"/>
</dbReference>
<evidence type="ECO:0000313" key="3">
    <source>
        <dbReference type="EMBL" id="GAA3696507.1"/>
    </source>
</evidence>
<dbReference type="Gene3D" id="3.40.50.1170">
    <property type="entry name" value="L-asparaginase, N-terminal domain"/>
    <property type="match status" value="1"/>
</dbReference>
<sequence>MHSGTRHRIDVFSLGGTITSLPLESGGGPVGPTLSGREVLSTLARDAAVDFVFHELDPKPSNWLAIEDVLALSAMVETAAGAGSAGALVIQGTDTMEETGFLLELSCSAAVPIAVTGAMRGPSELSADGQANLASAIGYLVQAEAATRVVVMNDEIHPARFVRKDHTTRVDSFASGPQGPEGLWVEERFVEYRTPLPKPEGLDLASAPERKVLLIKAALGDTLDWLVPILDRFQGIVVEAMGGGHLHRDATRVLVEACARVPVVVTSRCHGGPLLRQTYGYEGSEVHLLKAGIHLAALDSLKARLALSLVPAELPAAAALERFARIESALGLRPGSGTSASKGLAPAT</sequence>
<dbReference type="Proteomes" id="UP001500752">
    <property type="component" value="Unassembled WGS sequence"/>
</dbReference>
<dbReference type="Gene3D" id="3.40.50.40">
    <property type="match status" value="1"/>
</dbReference>
<dbReference type="InterPro" id="IPR036152">
    <property type="entry name" value="Asp/glu_Ase-like_sf"/>
</dbReference>
<dbReference type="InterPro" id="IPR027473">
    <property type="entry name" value="L-asparaginase_C"/>
</dbReference>
<dbReference type="SUPFAM" id="SSF53774">
    <property type="entry name" value="Glutaminase/Asparaginase"/>
    <property type="match status" value="1"/>
</dbReference>
<gene>
    <name evidence="3" type="ORF">GCM10023081_36970</name>
</gene>
<dbReference type="InterPro" id="IPR006034">
    <property type="entry name" value="Asparaginase/glutaminase-like"/>
</dbReference>
<dbReference type="SMART" id="SM00870">
    <property type="entry name" value="Asparaginase"/>
    <property type="match status" value="1"/>
</dbReference>
<accession>A0ABP7CXS5</accession>
<evidence type="ECO:0000259" key="1">
    <source>
        <dbReference type="Pfam" id="PF00710"/>
    </source>
</evidence>
<dbReference type="Pfam" id="PF00710">
    <property type="entry name" value="Asparaginase"/>
    <property type="match status" value="1"/>
</dbReference>
<protein>
    <submittedName>
        <fullName evidence="3">Asparaginase</fullName>
    </submittedName>
</protein>